<evidence type="ECO:0000313" key="2">
    <source>
        <dbReference type="Proteomes" id="UP001596137"/>
    </source>
</evidence>
<dbReference type="RefSeq" id="WP_380758321.1">
    <property type="nucleotide sequence ID" value="NZ_JBHSRF010000050.1"/>
</dbReference>
<keyword evidence="2" id="KW-1185">Reference proteome</keyword>
<dbReference type="Proteomes" id="UP001596137">
    <property type="component" value="Unassembled WGS sequence"/>
</dbReference>
<reference evidence="2" key="1">
    <citation type="journal article" date="2019" name="Int. J. Syst. Evol. Microbiol.">
        <title>The Global Catalogue of Microorganisms (GCM) 10K type strain sequencing project: providing services to taxonomists for standard genome sequencing and annotation.</title>
        <authorList>
            <consortium name="The Broad Institute Genomics Platform"/>
            <consortium name="The Broad Institute Genome Sequencing Center for Infectious Disease"/>
            <person name="Wu L."/>
            <person name="Ma J."/>
        </authorList>
    </citation>
    <scope>NUCLEOTIDE SEQUENCE [LARGE SCALE GENOMIC DNA]</scope>
    <source>
        <strain evidence="2">JCM 30346</strain>
    </source>
</reference>
<evidence type="ECO:0000313" key="1">
    <source>
        <dbReference type="EMBL" id="MFC6084836.1"/>
    </source>
</evidence>
<comment type="caution">
    <text evidence="1">The sequence shown here is derived from an EMBL/GenBank/DDBJ whole genome shotgun (WGS) entry which is preliminary data.</text>
</comment>
<proteinExistence type="predicted"/>
<gene>
    <name evidence="1" type="ORF">ACFP1K_26990</name>
</gene>
<dbReference type="EMBL" id="JBHSRF010000050">
    <property type="protein sequence ID" value="MFC6084836.1"/>
    <property type="molecule type" value="Genomic_DNA"/>
</dbReference>
<protein>
    <recommendedName>
        <fullName evidence="3">Alpha/beta hydrolase</fullName>
    </recommendedName>
</protein>
<evidence type="ECO:0008006" key="3">
    <source>
        <dbReference type="Google" id="ProtNLM"/>
    </source>
</evidence>
<name>A0ABW1NNQ7_9ACTN</name>
<sequence length="41" mass="4590">MGRRYDVGGRRLYLPGHSTLHTERPDAVVQAIRDLVGRVTA</sequence>
<organism evidence="1 2">
    <name type="scientific">Sphaerisporangium aureirubrum</name>
    <dbReference type="NCBI Taxonomy" id="1544736"/>
    <lineage>
        <taxon>Bacteria</taxon>
        <taxon>Bacillati</taxon>
        <taxon>Actinomycetota</taxon>
        <taxon>Actinomycetes</taxon>
        <taxon>Streptosporangiales</taxon>
        <taxon>Streptosporangiaceae</taxon>
        <taxon>Sphaerisporangium</taxon>
    </lineage>
</organism>
<accession>A0ABW1NNQ7</accession>